<sequence>MLRLCCVPKCGNKFEYNSNQKYCKSCSTKKRYIPCCVPKCGNKFEYNPNQKYCKSCSTKKTKERYTRANKKRGRRVIRFCVVCDKIISDTRKFYCSDGCQCVARFKTRDYLKAKLKKMGIRE</sequence>
<evidence type="ECO:0000313" key="1">
    <source>
        <dbReference type="EMBL" id="DBA51907.1"/>
    </source>
</evidence>
<protein>
    <submittedName>
        <fullName evidence="1">ORF49</fullName>
    </submittedName>
</protein>
<dbReference type="EMBL" id="BK067786">
    <property type="protein sequence ID" value="DBA51907.1"/>
    <property type="molecule type" value="Genomic_DNA"/>
</dbReference>
<proteinExistence type="predicted"/>
<name>A0AAT9J9X8_9VIRU</name>
<accession>A0AAT9J9X8</accession>
<organism evidence="1">
    <name type="scientific">Nitrosopumilaceae spindle-shaped virus</name>
    <dbReference type="NCBI Taxonomy" id="3065433"/>
    <lineage>
        <taxon>Viruses</taxon>
    </lineage>
</organism>
<reference evidence="1" key="2">
    <citation type="submission" date="2024-03" db="EMBL/GenBank/DDBJ databases">
        <authorList>
            <person name="Ni Y."/>
            <person name="Xu T."/>
            <person name="Yan S."/>
            <person name="Chen L."/>
            <person name="Wang Y."/>
        </authorList>
    </citation>
    <scope>NUCLEOTIDE SEQUENCE</scope>
    <source>
        <strain evidence="1">NBC1</strain>
    </source>
</reference>
<reference evidence="1" key="1">
    <citation type="journal article" date="2024" name="Environ. Microbiol. Rep.">
        <title>Hiding in plain sight: The discovery of complete genomes of 11 hypothetical spindle-shaped viruses that putatively infect mesophilic ammonia-oxidizing archaea.</title>
        <authorList>
            <person name="Ni Y."/>
            <person name="Xu T."/>
            <person name="Yan S."/>
            <person name="Chen L."/>
            <person name="Wang Y."/>
        </authorList>
    </citation>
    <scope>NUCLEOTIDE SEQUENCE</scope>
    <source>
        <strain evidence="1">NBC1</strain>
    </source>
</reference>